<dbReference type="GO" id="GO:0005886">
    <property type="term" value="C:plasma membrane"/>
    <property type="evidence" value="ECO:0007669"/>
    <property type="project" value="TreeGrafter"/>
</dbReference>
<proteinExistence type="predicted"/>
<feature type="transmembrane region" description="Helical" evidence="6">
    <location>
        <begin position="60"/>
        <end position="79"/>
    </location>
</feature>
<dbReference type="Gene3D" id="1.20.1070.10">
    <property type="entry name" value="Rhodopsin 7-helix transmembrane proteins"/>
    <property type="match status" value="1"/>
</dbReference>
<dbReference type="OrthoDB" id="100006at2759"/>
<evidence type="ECO:0000256" key="5">
    <source>
        <dbReference type="SAM" id="MobiDB-lite"/>
    </source>
</evidence>
<keyword evidence="2 6" id="KW-0812">Transmembrane</keyword>
<dbReference type="Proteomes" id="UP000001861">
    <property type="component" value="Unassembled WGS sequence"/>
</dbReference>
<dbReference type="VEuPathDB" id="FungiDB:CC1G_02288"/>
<evidence type="ECO:0000313" key="8">
    <source>
        <dbReference type="Proteomes" id="UP000001861"/>
    </source>
</evidence>
<dbReference type="OMA" id="WIFIALN"/>
<evidence type="ECO:0000256" key="1">
    <source>
        <dbReference type="ARBA" id="ARBA00004141"/>
    </source>
</evidence>
<dbReference type="GO" id="GO:0004930">
    <property type="term" value="F:G protein-coupled receptor activity"/>
    <property type="evidence" value="ECO:0007669"/>
    <property type="project" value="TreeGrafter"/>
</dbReference>
<feature type="region of interest" description="Disordered" evidence="5">
    <location>
        <begin position="278"/>
        <end position="342"/>
    </location>
</feature>
<dbReference type="SUPFAM" id="SSF81321">
    <property type="entry name" value="Family A G protein-coupled receptor-like"/>
    <property type="match status" value="1"/>
</dbReference>
<evidence type="ECO:0000256" key="4">
    <source>
        <dbReference type="ARBA" id="ARBA00023136"/>
    </source>
</evidence>
<evidence type="ECO:0000256" key="3">
    <source>
        <dbReference type="ARBA" id="ARBA00022989"/>
    </source>
</evidence>
<dbReference type="AlphaFoldDB" id="A8N7N1"/>
<organism evidence="7 8">
    <name type="scientific">Coprinopsis cinerea (strain Okayama-7 / 130 / ATCC MYA-4618 / FGSC 9003)</name>
    <name type="common">Inky cap fungus</name>
    <name type="synonym">Hormographiella aspergillata</name>
    <dbReference type="NCBI Taxonomy" id="240176"/>
    <lineage>
        <taxon>Eukaryota</taxon>
        <taxon>Fungi</taxon>
        <taxon>Dikarya</taxon>
        <taxon>Basidiomycota</taxon>
        <taxon>Agaricomycotina</taxon>
        <taxon>Agaricomycetes</taxon>
        <taxon>Agaricomycetidae</taxon>
        <taxon>Agaricales</taxon>
        <taxon>Agaricineae</taxon>
        <taxon>Psathyrellaceae</taxon>
        <taxon>Coprinopsis</taxon>
    </lineage>
</organism>
<dbReference type="PANTHER" id="PTHR23112:SF37">
    <property type="entry name" value="G PROTEIN-COUPLED RECEPTOR GPR1"/>
    <property type="match status" value="1"/>
</dbReference>
<evidence type="ECO:0000313" key="7">
    <source>
        <dbReference type="EMBL" id="EAU90901.2"/>
    </source>
</evidence>
<keyword evidence="4 6" id="KW-0472">Membrane</keyword>
<dbReference type="eggNOG" id="ENOG502RYZC">
    <property type="taxonomic scope" value="Eukaryota"/>
</dbReference>
<evidence type="ECO:0000256" key="6">
    <source>
        <dbReference type="SAM" id="Phobius"/>
    </source>
</evidence>
<dbReference type="GeneID" id="6007285"/>
<sequence>MSLGTLLVVQRITEGTLCTAQAVIKQIGINGVALTSLAIAIHTFSVLVLRWRGPTHICKYMTAGVWIFTALVVGIPNAVHRNEIYYGRNGFWCWIRDEYKVELVVSEYLWVWLAAFLMVVLYTLMFLVMRGFIVVERGVRWRGSNGVNVNRHHHNDEMDEEERAVRTIANLLLFYPAVYVVCVFPNSLTRWLAFSGHKPPYQATLFASSIFAFSGLFNVVLFFLTRPELVKGPSTETPPESPIVPHTKYGHLPAFRDGNDGLNRGAVNIDIEKAEENGGYGTRVLPDSHPIYQSPNPPPRSLSSSTGNHYASSKLSRPRTAETMPEEDDDEEDYGRLPDLRK</sequence>
<dbReference type="EMBL" id="AACS02000003">
    <property type="protein sequence ID" value="EAU90901.2"/>
    <property type="molecule type" value="Genomic_DNA"/>
</dbReference>
<name>A8N7N1_COPC7</name>
<feature type="transmembrane region" description="Helical" evidence="6">
    <location>
        <begin position="205"/>
        <end position="224"/>
    </location>
</feature>
<accession>A8N7N1</accession>
<keyword evidence="3 6" id="KW-1133">Transmembrane helix</keyword>
<dbReference type="HOGENOM" id="CLU_027149_0_2_1"/>
<evidence type="ECO:0000256" key="2">
    <source>
        <dbReference type="ARBA" id="ARBA00022692"/>
    </source>
</evidence>
<evidence type="ECO:0008006" key="9">
    <source>
        <dbReference type="Google" id="ProtNLM"/>
    </source>
</evidence>
<protein>
    <recommendedName>
        <fullName evidence="9">Glucose receptor Git3 N-terminal domain-containing protein</fullName>
    </recommendedName>
</protein>
<feature type="transmembrane region" description="Helical" evidence="6">
    <location>
        <begin position="172"/>
        <end position="193"/>
    </location>
</feature>
<keyword evidence="8" id="KW-1185">Reference proteome</keyword>
<feature type="compositionally biased region" description="Polar residues" evidence="5">
    <location>
        <begin position="306"/>
        <end position="315"/>
    </location>
</feature>
<dbReference type="GO" id="GO:0007189">
    <property type="term" value="P:adenylate cyclase-activating G protein-coupled receptor signaling pathway"/>
    <property type="evidence" value="ECO:0007669"/>
    <property type="project" value="TreeGrafter"/>
</dbReference>
<dbReference type="KEGG" id="cci:CC1G_02288"/>
<feature type="compositionally biased region" description="Acidic residues" evidence="5">
    <location>
        <begin position="324"/>
        <end position="333"/>
    </location>
</feature>
<dbReference type="InParanoid" id="A8N7N1"/>
<gene>
    <name evidence="7" type="ORF">CC1G_02288</name>
</gene>
<feature type="transmembrane region" description="Helical" evidence="6">
    <location>
        <begin position="27"/>
        <end position="48"/>
    </location>
</feature>
<comment type="subcellular location">
    <subcellularLocation>
        <location evidence="1">Membrane</location>
        <topology evidence="1">Multi-pass membrane protein</topology>
    </subcellularLocation>
</comment>
<dbReference type="PANTHER" id="PTHR23112">
    <property type="entry name" value="G PROTEIN-COUPLED RECEPTOR 157-RELATED"/>
    <property type="match status" value="1"/>
</dbReference>
<comment type="caution">
    <text evidence="7">The sequence shown here is derived from an EMBL/GenBank/DDBJ whole genome shotgun (WGS) entry which is preliminary data.</text>
</comment>
<dbReference type="RefSeq" id="XP_001830837.2">
    <property type="nucleotide sequence ID" value="XM_001830785.2"/>
</dbReference>
<feature type="transmembrane region" description="Helical" evidence="6">
    <location>
        <begin position="109"/>
        <end position="133"/>
    </location>
</feature>
<reference evidence="7 8" key="1">
    <citation type="journal article" date="2010" name="Proc. Natl. Acad. Sci. U.S.A.">
        <title>Insights into evolution of multicellular fungi from the assembled chromosomes of the mushroom Coprinopsis cinerea (Coprinus cinereus).</title>
        <authorList>
            <person name="Stajich J.E."/>
            <person name="Wilke S.K."/>
            <person name="Ahren D."/>
            <person name="Au C.H."/>
            <person name="Birren B.W."/>
            <person name="Borodovsky M."/>
            <person name="Burns C."/>
            <person name="Canback B."/>
            <person name="Casselton L.A."/>
            <person name="Cheng C.K."/>
            <person name="Deng J."/>
            <person name="Dietrich F.S."/>
            <person name="Fargo D.C."/>
            <person name="Farman M.L."/>
            <person name="Gathman A.C."/>
            <person name="Goldberg J."/>
            <person name="Guigo R."/>
            <person name="Hoegger P.J."/>
            <person name="Hooker J.B."/>
            <person name="Huggins A."/>
            <person name="James T.Y."/>
            <person name="Kamada T."/>
            <person name="Kilaru S."/>
            <person name="Kodira C."/>
            <person name="Kues U."/>
            <person name="Kupfer D."/>
            <person name="Kwan H.S."/>
            <person name="Lomsadze A."/>
            <person name="Li W."/>
            <person name="Lilly W.W."/>
            <person name="Ma L.J."/>
            <person name="Mackey A.J."/>
            <person name="Manning G."/>
            <person name="Martin F."/>
            <person name="Muraguchi H."/>
            <person name="Natvig D.O."/>
            <person name="Palmerini H."/>
            <person name="Ramesh M.A."/>
            <person name="Rehmeyer C.J."/>
            <person name="Roe B.A."/>
            <person name="Shenoy N."/>
            <person name="Stanke M."/>
            <person name="Ter-Hovhannisyan V."/>
            <person name="Tunlid A."/>
            <person name="Velagapudi R."/>
            <person name="Vision T.J."/>
            <person name="Zeng Q."/>
            <person name="Zolan M.E."/>
            <person name="Pukkila P.J."/>
        </authorList>
    </citation>
    <scope>NUCLEOTIDE SEQUENCE [LARGE SCALE GENOMIC DNA]</scope>
    <source>
        <strain evidence="8">Okayama-7 / 130 / ATCC MYA-4618 / FGSC 9003</strain>
    </source>
</reference>
<dbReference type="STRING" id="240176.A8N7N1"/>